<protein>
    <submittedName>
        <fullName evidence="2">Uncharacterized protein</fullName>
    </submittedName>
</protein>
<accession>A0A166KI20</accession>
<sequence>MSQHPSTRAWQGAIPEKSTQIPRTFVNWKVRGKIWEPGEQSLAELGNPAAGLSWGQVGVEAGRGPDPRSTADQTGALPPQLVSTSTDCAPNNECMGKAEIDTRSEGRGVAERREGTTRMGSCLAVVTLPLANSNSHSKTICRRRPGECPGNAPPDIFPDFFSQTFQLRHFLQIPLLTCLLLGHMYRVTMWK</sequence>
<dbReference type="AlphaFoldDB" id="A0A166KI20"/>
<evidence type="ECO:0000313" key="2">
    <source>
        <dbReference type="EMBL" id="KZP21928.1"/>
    </source>
</evidence>
<feature type="region of interest" description="Disordered" evidence="1">
    <location>
        <begin position="59"/>
        <end position="78"/>
    </location>
</feature>
<evidence type="ECO:0000256" key="1">
    <source>
        <dbReference type="SAM" id="MobiDB-lite"/>
    </source>
</evidence>
<organism evidence="2 3">
    <name type="scientific">Athelia psychrophila</name>
    <dbReference type="NCBI Taxonomy" id="1759441"/>
    <lineage>
        <taxon>Eukaryota</taxon>
        <taxon>Fungi</taxon>
        <taxon>Dikarya</taxon>
        <taxon>Basidiomycota</taxon>
        <taxon>Agaricomycotina</taxon>
        <taxon>Agaricomycetes</taxon>
        <taxon>Agaricomycetidae</taxon>
        <taxon>Atheliales</taxon>
        <taxon>Atheliaceae</taxon>
        <taxon>Athelia</taxon>
    </lineage>
</organism>
<name>A0A166KI20_9AGAM</name>
<dbReference type="Proteomes" id="UP000076532">
    <property type="component" value="Unassembled WGS sequence"/>
</dbReference>
<keyword evidence="3" id="KW-1185">Reference proteome</keyword>
<reference evidence="2 3" key="1">
    <citation type="journal article" date="2016" name="Mol. Biol. Evol.">
        <title>Comparative Genomics of Early-Diverging Mushroom-Forming Fungi Provides Insights into the Origins of Lignocellulose Decay Capabilities.</title>
        <authorList>
            <person name="Nagy L.G."/>
            <person name="Riley R."/>
            <person name="Tritt A."/>
            <person name="Adam C."/>
            <person name="Daum C."/>
            <person name="Floudas D."/>
            <person name="Sun H."/>
            <person name="Yadav J.S."/>
            <person name="Pangilinan J."/>
            <person name="Larsson K.H."/>
            <person name="Matsuura K."/>
            <person name="Barry K."/>
            <person name="Labutti K."/>
            <person name="Kuo R."/>
            <person name="Ohm R.A."/>
            <person name="Bhattacharya S.S."/>
            <person name="Shirouzu T."/>
            <person name="Yoshinaga Y."/>
            <person name="Martin F.M."/>
            <person name="Grigoriev I.V."/>
            <person name="Hibbett D.S."/>
        </authorList>
    </citation>
    <scope>NUCLEOTIDE SEQUENCE [LARGE SCALE GENOMIC DNA]</scope>
    <source>
        <strain evidence="2 3">CBS 109695</strain>
    </source>
</reference>
<gene>
    <name evidence="2" type="ORF">FIBSPDRAFT_494535</name>
</gene>
<proteinExistence type="predicted"/>
<dbReference type="EMBL" id="KV417543">
    <property type="protein sequence ID" value="KZP21928.1"/>
    <property type="molecule type" value="Genomic_DNA"/>
</dbReference>
<evidence type="ECO:0000313" key="3">
    <source>
        <dbReference type="Proteomes" id="UP000076532"/>
    </source>
</evidence>